<sequence>MNTRWRHSLDALELARHIVDVVEDNKAQDIVLLDLRPDTVIADFFVICNGSSDRQLRALTDYIREGLKEDYKVRPFAVEGKPESGWVLLDYGDVVVHIFTAEQREFYGLESLWGEVANVLLSIQ</sequence>
<comment type="subunit">
    <text evidence="2">Interacts with ribosomal protein uL14 (rplN).</text>
</comment>
<comment type="function">
    <text evidence="2">Functions as a ribosomal silencing factor. Interacts with ribosomal protein uL14 (rplN), blocking formation of intersubunit bridge B8. Prevents association of the 30S and 50S ribosomal subunits and the formation of functional ribosomes, thus repressing translation.</text>
</comment>
<dbReference type="GO" id="GO:0017148">
    <property type="term" value="P:negative regulation of translation"/>
    <property type="evidence" value="ECO:0007669"/>
    <property type="project" value="UniProtKB-UniRule"/>
</dbReference>
<dbReference type="SUPFAM" id="SSF81301">
    <property type="entry name" value="Nucleotidyltransferase"/>
    <property type="match status" value="1"/>
</dbReference>
<keyword evidence="4" id="KW-1185">Reference proteome</keyword>
<evidence type="ECO:0000256" key="1">
    <source>
        <dbReference type="ARBA" id="ARBA00010574"/>
    </source>
</evidence>
<protein>
    <recommendedName>
        <fullName evidence="2">Ribosomal silencing factor RsfS</fullName>
    </recommendedName>
</protein>
<dbReference type="GO" id="GO:0043023">
    <property type="term" value="F:ribosomal large subunit binding"/>
    <property type="evidence" value="ECO:0007669"/>
    <property type="project" value="TreeGrafter"/>
</dbReference>
<keyword evidence="2" id="KW-0963">Cytoplasm</keyword>
<dbReference type="NCBIfam" id="TIGR00090">
    <property type="entry name" value="rsfS_iojap_ybeB"/>
    <property type="match status" value="1"/>
</dbReference>
<evidence type="ECO:0000256" key="2">
    <source>
        <dbReference type="HAMAP-Rule" id="MF_01477"/>
    </source>
</evidence>
<organism evidence="3 4">
    <name type="scientific">Phototrophicus methaneseepsis</name>
    <dbReference type="NCBI Taxonomy" id="2710758"/>
    <lineage>
        <taxon>Bacteria</taxon>
        <taxon>Bacillati</taxon>
        <taxon>Chloroflexota</taxon>
        <taxon>Candidatus Thermofontia</taxon>
        <taxon>Phototrophicales</taxon>
        <taxon>Phototrophicaceae</taxon>
        <taxon>Phototrophicus</taxon>
    </lineage>
</organism>
<comment type="subcellular location">
    <subcellularLocation>
        <location evidence="2">Cytoplasm</location>
    </subcellularLocation>
</comment>
<dbReference type="PANTHER" id="PTHR21043">
    <property type="entry name" value="IOJAP SUPERFAMILY ORTHOLOG"/>
    <property type="match status" value="1"/>
</dbReference>
<dbReference type="EMBL" id="CP062983">
    <property type="protein sequence ID" value="QPC84202.1"/>
    <property type="molecule type" value="Genomic_DNA"/>
</dbReference>
<accession>A0A7S8EC08</accession>
<dbReference type="Proteomes" id="UP000594468">
    <property type="component" value="Chromosome"/>
</dbReference>
<evidence type="ECO:0000313" key="4">
    <source>
        <dbReference type="Proteomes" id="UP000594468"/>
    </source>
</evidence>
<dbReference type="InterPro" id="IPR043519">
    <property type="entry name" value="NT_sf"/>
</dbReference>
<keyword evidence="2" id="KW-0810">Translation regulation</keyword>
<comment type="similarity">
    <text evidence="1 2">Belongs to the Iojap/RsfS family.</text>
</comment>
<dbReference type="KEGG" id="pmet:G4Y79_07465"/>
<dbReference type="InterPro" id="IPR004394">
    <property type="entry name" value="Iojap/RsfS/C7orf30"/>
</dbReference>
<keyword evidence="2" id="KW-0678">Repressor</keyword>
<dbReference type="HAMAP" id="MF_01477">
    <property type="entry name" value="Iojap_RsfS"/>
    <property type="match status" value="1"/>
</dbReference>
<gene>
    <name evidence="2 3" type="primary">rsfS</name>
    <name evidence="3" type="ORF">G4Y79_07465</name>
</gene>
<proteinExistence type="inferred from homology"/>
<dbReference type="GO" id="GO:0042256">
    <property type="term" value="P:cytosolic ribosome assembly"/>
    <property type="evidence" value="ECO:0007669"/>
    <property type="project" value="UniProtKB-UniRule"/>
</dbReference>
<dbReference type="AlphaFoldDB" id="A0A7S8EC08"/>
<dbReference type="GO" id="GO:0090071">
    <property type="term" value="P:negative regulation of ribosome biogenesis"/>
    <property type="evidence" value="ECO:0007669"/>
    <property type="project" value="UniProtKB-UniRule"/>
</dbReference>
<dbReference type="PANTHER" id="PTHR21043:SF0">
    <property type="entry name" value="MITOCHONDRIAL ASSEMBLY OF RIBOSOMAL LARGE SUBUNIT PROTEIN 1"/>
    <property type="match status" value="1"/>
</dbReference>
<dbReference type="GO" id="GO:0005737">
    <property type="term" value="C:cytoplasm"/>
    <property type="evidence" value="ECO:0007669"/>
    <property type="project" value="UniProtKB-SubCell"/>
</dbReference>
<dbReference type="Pfam" id="PF02410">
    <property type="entry name" value="RsfS"/>
    <property type="match status" value="1"/>
</dbReference>
<name>A0A7S8EC08_9CHLR</name>
<dbReference type="Gene3D" id="3.30.460.10">
    <property type="entry name" value="Beta Polymerase, domain 2"/>
    <property type="match status" value="1"/>
</dbReference>
<evidence type="ECO:0000313" key="3">
    <source>
        <dbReference type="EMBL" id="QPC84202.1"/>
    </source>
</evidence>
<dbReference type="RefSeq" id="WP_195172266.1">
    <property type="nucleotide sequence ID" value="NZ_CP062983.1"/>
</dbReference>
<reference evidence="3 4" key="1">
    <citation type="submission" date="2020-02" db="EMBL/GenBank/DDBJ databases">
        <authorList>
            <person name="Zheng R.K."/>
            <person name="Sun C.M."/>
        </authorList>
    </citation>
    <scope>NUCLEOTIDE SEQUENCE [LARGE SCALE GENOMIC DNA]</scope>
    <source>
        <strain evidence="4">rifampicinis</strain>
    </source>
</reference>